<dbReference type="InterPro" id="IPR011009">
    <property type="entry name" value="Kinase-like_dom_sf"/>
</dbReference>
<dbReference type="GO" id="GO:0007166">
    <property type="term" value="P:cell surface receptor signaling pathway"/>
    <property type="evidence" value="ECO:0007669"/>
    <property type="project" value="InterPro"/>
</dbReference>
<dbReference type="InterPro" id="IPR000225">
    <property type="entry name" value="Armadillo"/>
</dbReference>
<evidence type="ECO:0000259" key="3">
    <source>
        <dbReference type="PROSITE" id="PS50011"/>
    </source>
</evidence>
<dbReference type="GO" id="GO:0005524">
    <property type="term" value="F:ATP binding"/>
    <property type="evidence" value="ECO:0007669"/>
    <property type="project" value="InterPro"/>
</dbReference>
<sequence length="1103" mass="119972">MGVTHDLIVPGSGTVAAVLSTILQLCGEMKEWQDPCTRLHQRLKKVLEGLKTLEKKKKRHPPPEALDKYMAVVSNTLCYLEHYRGKKLVFRLMKHQAMMEELRVINEETDAVVRALGLASADTGNWKKQYEDDQRTHRELLASSVDNAQEVLAELQDARSQQETMLTLKYEVELRPEQQDAEMTKLLRTMMATVIRTSTTSVPKLPPWFLPPYEIRFDPKPFARGSFATVHRGVRGSDKKVVVKCFLVDGADVDEQTRQNIEAEMNLWHQFDHPNVVKLLGASHMSTPPFIVCEDATNGDLRSFLARLDANKLQLWKLLYQAALGLEYIHKKSVVHGDLKLNNVLVGAEGQAKLSDFGLSAVRTSAILSETTPYTAGALRWRAPECLKTAPTSASDVYSFAMCIIEAVIGEPPFARLDDDSVHEKLRNGEIPEKPEKMSAEVWELVAAMTNVDPTKRISLSRVLKTLKDFADGNLRSPPQAANPASELTENANLALVDTDIIVGILDNVSAMDDQAKEQSMLQLVRICVEDEERPVMYEADAIQILTNLVKSGRNNYTKLYALQCLKWAAVVDAKLPKLAFDSLRDSVPEIPAKELAFVVNALTNGTDQEKEDAAVRCACIATRGTGGLLREVALLQPLVALWQSMSEAQKLWIGMVQPLVSLMRNGNDAHKLLAAEAIGSLATENEAIRAEIVRADAITPLVDLLRVGSNGQKQRASHALKNLALQIGVSQKIVQMGAISPLLGLVRIGTTQQKQTTTDLLGSLVLPNYPNRPDIECETSIAPLVALIMVGSAEQKETAAGVLVDLAKHDETRSEIARVGGIAPLVGLLATGTNAQRGYAASALMNLASNDAVAVEISHEGGVALLIDLAWKGNDQQKTSAVGALANLAFNDSIGAEIARCKGVGALVVLMRTGSEQQKGYAVGTLRNLTVNDDIRAELAHEGAVDPLIKLIKSGTDQQKESAVGALTNLSINDAVRSEILSKGGVAALLELLRMGTDELNEKIAGALGNFANSDEGRMEIAREGGIAPLVALLRAGSEQQKGYATDTIRNLAKSNDKIRAELVREGTVPLLKNLSRSGSERQKESAARALQQLNGGCCILM</sequence>
<dbReference type="InterPro" id="IPR008271">
    <property type="entry name" value="Ser/Thr_kinase_AS"/>
</dbReference>
<dbReference type="PANTHER" id="PTHR23315:SF7">
    <property type="entry name" value="U-BOX DOMAIN-CONTAINING PROTEIN 4"/>
    <property type="match status" value="1"/>
</dbReference>
<dbReference type="SUPFAM" id="SSF56112">
    <property type="entry name" value="Protein kinase-like (PK-like)"/>
    <property type="match status" value="1"/>
</dbReference>
<reference evidence="5 7" key="1">
    <citation type="submission" date="2018-08" db="EMBL/GenBank/DDBJ databases">
        <title>Genomic investigation of the strawberry pathogen Phytophthora fragariae indicates pathogenicity is determined by transcriptional variation in three key races.</title>
        <authorList>
            <person name="Adams T.M."/>
            <person name="Armitage A.D."/>
            <person name="Sobczyk M.K."/>
            <person name="Bates H.J."/>
            <person name="Dunwell J.M."/>
            <person name="Nellist C.F."/>
            <person name="Harrison R.J."/>
        </authorList>
    </citation>
    <scope>NUCLEOTIDE SEQUENCE [LARGE SCALE GENOMIC DNA]</scope>
    <source>
        <strain evidence="4 6">SCRP249</strain>
        <strain evidence="5 7">SCRP333</strain>
    </source>
</reference>
<feature type="repeat" description="ARM" evidence="1">
    <location>
        <begin position="821"/>
        <end position="863"/>
    </location>
</feature>
<dbReference type="InterPro" id="IPR058678">
    <property type="entry name" value="ARM_PUB"/>
</dbReference>
<dbReference type="InterPro" id="IPR036537">
    <property type="entry name" value="Adaptor_Cbl_N_dom_sf"/>
</dbReference>
<evidence type="ECO:0000313" key="7">
    <source>
        <dbReference type="Proteomes" id="UP000434957"/>
    </source>
</evidence>
<dbReference type="Pfam" id="PF07714">
    <property type="entry name" value="PK_Tyr_Ser-Thr"/>
    <property type="match status" value="1"/>
</dbReference>
<dbReference type="Pfam" id="PF25598">
    <property type="entry name" value="ARM_PUB"/>
    <property type="match status" value="1"/>
</dbReference>
<dbReference type="PANTHER" id="PTHR23315">
    <property type="entry name" value="U BOX DOMAIN-CONTAINING"/>
    <property type="match status" value="1"/>
</dbReference>
<dbReference type="SMART" id="SM00220">
    <property type="entry name" value="S_TKc"/>
    <property type="match status" value="1"/>
</dbReference>
<dbReference type="Proteomes" id="UP000434957">
    <property type="component" value="Unassembled WGS sequence"/>
</dbReference>
<dbReference type="Proteomes" id="UP000429607">
    <property type="component" value="Unassembled WGS sequence"/>
</dbReference>
<evidence type="ECO:0000256" key="2">
    <source>
        <dbReference type="SAM" id="Coils"/>
    </source>
</evidence>
<keyword evidence="7" id="KW-1185">Reference proteome</keyword>
<dbReference type="Gene3D" id="1.10.510.10">
    <property type="entry name" value="Transferase(Phosphotransferase) domain 1"/>
    <property type="match status" value="1"/>
</dbReference>
<evidence type="ECO:0000313" key="6">
    <source>
        <dbReference type="Proteomes" id="UP000429607"/>
    </source>
</evidence>
<name>A0A6A4FTT4_9STRA</name>
<evidence type="ECO:0000313" key="4">
    <source>
        <dbReference type="EMBL" id="KAE9049603.1"/>
    </source>
</evidence>
<dbReference type="PROSITE" id="PS00108">
    <property type="entry name" value="PROTEIN_KINASE_ST"/>
    <property type="match status" value="1"/>
</dbReference>
<dbReference type="PROSITE" id="PS50011">
    <property type="entry name" value="PROTEIN_KINASE_DOM"/>
    <property type="match status" value="1"/>
</dbReference>
<dbReference type="InterPro" id="IPR016024">
    <property type="entry name" value="ARM-type_fold"/>
</dbReference>
<proteinExistence type="predicted"/>
<dbReference type="GO" id="GO:0004672">
    <property type="term" value="F:protein kinase activity"/>
    <property type="evidence" value="ECO:0007669"/>
    <property type="project" value="InterPro"/>
</dbReference>
<dbReference type="SMART" id="SM00185">
    <property type="entry name" value="ARM"/>
    <property type="match status" value="10"/>
</dbReference>
<organism evidence="5 7">
    <name type="scientific">Phytophthora rubi</name>
    <dbReference type="NCBI Taxonomy" id="129364"/>
    <lineage>
        <taxon>Eukaryota</taxon>
        <taxon>Sar</taxon>
        <taxon>Stramenopiles</taxon>
        <taxon>Oomycota</taxon>
        <taxon>Peronosporomycetes</taxon>
        <taxon>Peronosporales</taxon>
        <taxon>Peronosporaceae</taxon>
        <taxon>Phytophthora</taxon>
    </lineage>
</organism>
<dbReference type="Gene3D" id="1.25.10.10">
    <property type="entry name" value="Leucine-rich Repeat Variant"/>
    <property type="match status" value="3"/>
</dbReference>
<dbReference type="InterPro" id="IPR054000">
    <property type="entry name" value="MLKL_N"/>
</dbReference>
<dbReference type="SUPFAM" id="SSF48371">
    <property type="entry name" value="ARM repeat"/>
    <property type="match status" value="2"/>
</dbReference>
<gene>
    <name evidence="4" type="ORF">PR001_g3166</name>
    <name evidence="5" type="ORF">PR003_g2047</name>
</gene>
<feature type="repeat" description="ARM" evidence="1">
    <location>
        <begin position="985"/>
        <end position="1027"/>
    </location>
</feature>
<keyword evidence="2" id="KW-0175">Coiled coil</keyword>
<dbReference type="Pfam" id="PF22215">
    <property type="entry name" value="MLKL_N"/>
    <property type="match status" value="1"/>
</dbReference>
<dbReference type="InterPro" id="IPR059179">
    <property type="entry name" value="MLKL-like_MCAfunc"/>
</dbReference>
<protein>
    <recommendedName>
        <fullName evidence="3">Protein kinase domain-containing protein</fullName>
    </recommendedName>
</protein>
<comment type="caution">
    <text evidence="5">The sequence shown here is derived from an EMBL/GenBank/DDBJ whole genome shotgun (WGS) entry which is preliminary data.</text>
</comment>
<dbReference type="InterPro" id="IPR000719">
    <property type="entry name" value="Prot_kinase_dom"/>
</dbReference>
<dbReference type="CDD" id="cd21037">
    <property type="entry name" value="MLKL_NTD"/>
    <property type="match status" value="1"/>
</dbReference>
<accession>A0A6A4FTT4</accession>
<feature type="repeat" description="ARM" evidence="1">
    <location>
        <begin position="903"/>
        <end position="945"/>
    </location>
</feature>
<evidence type="ECO:0000256" key="1">
    <source>
        <dbReference type="PROSITE-ProRule" id="PRU00259"/>
    </source>
</evidence>
<dbReference type="InterPro" id="IPR011989">
    <property type="entry name" value="ARM-like"/>
</dbReference>
<dbReference type="EMBL" id="QXFV01000116">
    <property type="protein sequence ID" value="KAE9049603.1"/>
    <property type="molecule type" value="Genomic_DNA"/>
</dbReference>
<feature type="coiled-coil region" evidence="2">
    <location>
        <begin position="138"/>
        <end position="165"/>
    </location>
</feature>
<dbReference type="InterPro" id="IPR001245">
    <property type="entry name" value="Ser-Thr/Tyr_kinase_cat_dom"/>
</dbReference>
<dbReference type="EMBL" id="QXFT01000062">
    <property type="protein sequence ID" value="KAE9356928.1"/>
    <property type="molecule type" value="Genomic_DNA"/>
</dbReference>
<dbReference type="PROSITE" id="PS50176">
    <property type="entry name" value="ARM_REPEAT"/>
    <property type="match status" value="4"/>
</dbReference>
<dbReference type="Gene3D" id="1.20.930.20">
    <property type="entry name" value="Adaptor protein Cbl, N-terminal domain"/>
    <property type="match status" value="1"/>
</dbReference>
<evidence type="ECO:0000313" key="5">
    <source>
        <dbReference type="EMBL" id="KAE9356928.1"/>
    </source>
</evidence>
<feature type="domain" description="Protein kinase" evidence="3">
    <location>
        <begin position="216"/>
        <end position="471"/>
    </location>
</feature>
<dbReference type="AlphaFoldDB" id="A0A6A4FTT4"/>
<feature type="repeat" description="ARM" evidence="1">
    <location>
        <begin position="944"/>
        <end position="986"/>
    </location>
</feature>